<sequence>MNTLKVWIEDSLKTARADIAAGRQEVVLRRHLPLAFAAGIAAGCVLSFLVAPAALLVLLLTGAALGYAARSFVSWRRRRRFIERQWDNGI</sequence>
<comment type="caution">
    <text evidence="2">The sequence shown here is derived from an EMBL/GenBank/DDBJ whole genome shotgun (WGS) entry which is preliminary data.</text>
</comment>
<keyword evidence="1" id="KW-0472">Membrane</keyword>
<keyword evidence="1" id="KW-1133">Transmembrane helix</keyword>
<dbReference type="EMBL" id="SACP01000026">
    <property type="protein sequence ID" value="RVU14889.1"/>
    <property type="molecule type" value="Genomic_DNA"/>
</dbReference>
<dbReference type="Proteomes" id="UP000286997">
    <property type="component" value="Unassembled WGS sequence"/>
</dbReference>
<evidence type="ECO:0000313" key="3">
    <source>
        <dbReference type="Proteomes" id="UP000286997"/>
    </source>
</evidence>
<reference evidence="2 3" key="1">
    <citation type="submission" date="2019-01" db="EMBL/GenBank/DDBJ databases">
        <authorList>
            <person name="Chen W.-M."/>
        </authorList>
    </citation>
    <scope>NUCLEOTIDE SEQUENCE [LARGE SCALE GENOMIC DNA]</scope>
    <source>
        <strain evidence="2 3">TER-1</strain>
    </source>
</reference>
<evidence type="ECO:0000256" key="1">
    <source>
        <dbReference type="SAM" id="Phobius"/>
    </source>
</evidence>
<proteinExistence type="predicted"/>
<organism evidence="2 3">
    <name type="scientific">Methylobacterium oryzihabitans</name>
    <dbReference type="NCBI Taxonomy" id="2499852"/>
    <lineage>
        <taxon>Bacteria</taxon>
        <taxon>Pseudomonadati</taxon>
        <taxon>Pseudomonadota</taxon>
        <taxon>Alphaproteobacteria</taxon>
        <taxon>Hyphomicrobiales</taxon>
        <taxon>Methylobacteriaceae</taxon>
        <taxon>Methylobacterium</taxon>
    </lineage>
</organism>
<dbReference type="AlphaFoldDB" id="A0A3S3U3T0"/>
<gene>
    <name evidence="2" type="ORF">EOE48_21755</name>
</gene>
<dbReference type="RefSeq" id="WP_127732980.1">
    <property type="nucleotide sequence ID" value="NZ_SACP01000026.1"/>
</dbReference>
<keyword evidence="3" id="KW-1185">Reference proteome</keyword>
<protein>
    <submittedName>
        <fullName evidence="2">Uncharacterized protein</fullName>
    </submittedName>
</protein>
<feature type="transmembrane region" description="Helical" evidence="1">
    <location>
        <begin position="36"/>
        <end position="69"/>
    </location>
</feature>
<name>A0A3S3U3T0_9HYPH</name>
<evidence type="ECO:0000313" key="2">
    <source>
        <dbReference type="EMBL" id="RVU14889.1"/>
    </source>
</evidence>
<keyword evidence="1" id="KW-0812">Transmembrane</keyword>
<accession>A0A3S3U3T0</accession>